<name>A0A2N0PXC6_9GLOM</name>
<proteinExistence type="predicted"/>
<dbReference type="EMBL" id="LLXJ01000309">
    <property type="protein sequence ID" value="PKC11467.1"/>
    <property type="molecule type" value="Genomic_DNA"/>
</dbReference>
<comment type="caution">
    <text evidence="2">The sequence shown here is derived from an EMBL/GenBank/DDBJ whole genome shotgun (WGS) entry which is preliminary data.</text>
</comment>
<reference evidence="2 3" key="2">
    <citation type="submission" date="2017-09" db="EMBL/GenBank/DDBJ databases">
        <title>Extensive intraspecific genome diversity in a model arbuscular mycorrhizal fungus.</title>
        <authorList>
            <person name="Chen E.C."/>
            <person name="Morin E."/>
            <person name="Beaudet D."/>
            <person name="Noel J."/>
            <person name="Ndikumana S."/>
            <person name="Charron P."/>
            <person name="St-Onge C."/>
            <person name="Giorgi J."/>
            <person name="Grigoriev I.V."/>
            <person name="Roux C."/>
            <person name="Martin F.M."/>
            <person name="Corradi N."/>
        </authorList>
    </citation>
    <scope>NUCLEOTIDE SEQUENCE [LARGE SCALE GENOMIC DNA]</scope>
    <source>
        <strain evidence="2 3">A5</strain>
    </source>
</reference>
<evidence type="ECO:0000313" key="3">
    <source>
        <dbReference type="Proteomes" id="UP000232722"/>
    </source>
</evidence>
<reference evidence="2 3" key="1">
    <citation type="submission" date="2016-04" db="EMBL/GenBank/DDBJ databases">
        <title>Genome analyses suggest a sexual origin of heterokaryosis in a supposedly ancient asexual fungus.</title>
        <authorList>
            <person name="Ropars J."/>
            <person name="Sedzielewska K."/>
            <person name="Noel J."/>
            <person name="Charron P."/>
            <person name="Farinelli L."/>
            <person name="Marton T."/>
            <person name="Kruger M."/>
            <person name="Pelin A."/>
            <person name="Brachmann A."/>
            <person name="Corradi N."/>
        </authorList>
    </citation>
    <scope>NUCLEOTIDE SEQUENCE [LARGE SCALE GENOMIC DNA]</scope>
    <source>
        <strain evidence="2 3">A5</strain>
    </source>
</reference>
<accession>A0A2N0PXC6</accession>
<keyword evidence="1" id="KW-1133">Transmembrane helix</keyword>
<organism evidence="2 3">
    <name type="scientific">Rhizophagus irregularis</name>
    <dbReference type="NCBI Taxonomy" id="588596"/>
    <lineage>
        <taxon>Eukaryota</taxon>
        <taxon>Fungi</taxon>
        <taxon>Fungi incertae sedis</taxon>
        <taxon>Mucoromycota</taxon>
        <taxon>Glomeromycotina</taxon>
        <taxon>Glomeromycetes</taxon>
        <taxon>Glomerales</taxon>
        <taxon>Glomeraceae</taxon>
        <taxon>Rhizophagus</taxon>
    </lineage>
</organism>
<sequence length="76" mass="8943">MNWMLSKITTKEAIPYSKKNNFNHWTLHMVTAVVSLYYVSQFFLLHNAERSSWINKDIIQVGIGKDSIKIETIENR</sequence>
<dbReference type="AlphaFoldDB" id="A0A2N0PXC6"/>
<evidence type="ECO:0000256" key="1">
    <source>
        <dbReference type="SAM" id="Phobius"/>
    </source>
</evidence>
<feature type="transmembrane region" description="Helical" evidence="1">
    <location>
        <begin position="25"/>
        <end position="45"/>
    </location>
</feature>
<dbReference type="Proteomes" id="UP000232722">
    <property type="component" value="Unassembled WGS sequence"/>
</dbReference>
<protein>
    <submittedName>
        <fullName evidence="2">Uncharacterized protein</fullName>
    </submittedName>
</protein>
<keyword evidence="1" id="KW-0812">Transmembrane</keyword>
<keyword evidence="1" id="KW-0472">Membrane</keyword>
<gene>
    <name evidence="2" type="ORF">RhiirA5_413095</name>
</gene>
<evidence type="ECO:0000313" key="2">
    <source>
        <dbReference type="EMBL" id="PKC11467.1"/>
    </source>
</evidence>